<reference evidence="1" key="1">
    <citation type="submission" date="2023-03" db="EMBL/GenBank/DDBJ databases">
        <title>Massive genome expansion in bonnet fungi (Mycena s.s.) driven by repeated elements and novel gene families across ecological guilds.</title>
        <authorList>
            <consortium name="Lawrence Berkeley National Laboratory"/>
            <person name="Harder C.B."/>
            <person name="Miyauchi S."/>
            <person name="Viragh M."/>
            <person name="Kuo A."/>
            <person name="Thoen E."/>
            <person name="Andreopoulos B."/>
            <person name="Lu D."/>
            <person name="Skrede I."/>
            <person name="Drula E."/>
            <person name="Henrissat B."/>
            <person name="Morin E."/>
            <person name="Kohler A."/>
            <person name="Barry K."/>
            <person name="LaButti K."/>
            <person name="Morin E."/>
            <person name="Salamov A."/>
            <person name="Lipzen A."/>
            <person name="Mereny Z."/>
            <person name="Hegedus B."/>
            <person name="Baldrian P."/>
            <person name="Stursova M."/>
            <person name="Weitz H."/>
            <person name="Taylor A."/>
            <person name="Grigoriev I.V."/>
            <person name="Nagy L.G."/>
            <person name="Martin F."/>
            <person name="Kauserud H."/>
        </authorList>
    </citation>
    <scope>NUCLEOTIDE SEQUENCE</scope>
    <source>
        <strain evidence="1">CBHHK182m</strain>
    </source>
</reference>
<name>A0AAD7IJK7_9AGAR</name>
<evidence type="ECO:0000313" key="1">
    <source>
        <dbReference type="EMBL" id="KAJ7744642.1"/>
    </source>
</evidence>
<dbReference type="Proteomes" id="UP001215598">
    <property type="component" value="Unassembled WGS sequence"/>
</dbReference>
<dbReference type="EMBL" id="JARKIB010000086">
    <property type="protein sequence ID" value="KAJ7744642.1"/>
    <property type="molecule type" value="Genomic_DNA"/>
</dbReference>
<evidence type="ECO:0008006" key="3">
    <source>
        <dbReference type="Google" id="ProtNLM"/>
    </source>
</evidence>
<proteinExistence type="predicted"/>
<gene>
    <name evidence="1" type="ORF">B0H16DRAFT_1559691</name>
</gene>
<dbReference type="InterPro" id="IPR032675">
    <property type="entry name" value="LRR_dom_sf"/>
</dbReference>
<dbReference type="Gene3D" id="3.80.10.10">
    <property type="entry name" value="Ribonuclease Inhibitor"/>
    <property type="match status" value="1"/>
</dbReference>
<sequence length="647" mass="70824">MNGAILRQLLGRRSTVPITPPIFMHHTVLLPGNPAFQYFCTCQSRFSPSPLLTTRPNCRNLLRSNSDPTVDETAEFKSYVAAAPSELARYKTEIKRLQSVLDGVVAAHDAILASYTACRGVVNSPIRNLSVEILIQIFQLAAPYYAPSPKSIKPTHPLPDLSKVCSRWHAIVMGTPALWSTIHVELTPPRFPAKFLGGLRSALKRGGNHPLTLRIECGSAPENFILEILTAHSERWETVVFGCKQGWPTRALEEVQHRLPRLKTLAFNGRHRSGHRLPSAAFSSALQLRRFKGSGPVENITNLPWLRIQTVVLDCTADFAKNLGDVAGVMTAMPRLSSTQRFGLHCTFKRATPSPISLSSPLSTIHSKVGALSIRIASVSDVPDGNGAPHGALLAEIFASLTLPHLRAFDLASNRALAWPHAAFLRLATRSAFSTHLTALDVAEAILTGHELLECLRALPALRQLSVADHPAVGQIPGADDNAVLLITDELLRRLTCDFDSDPDFDSDSSSSGLALVPNLHSLSLTSFLAFDDSVLSAMLLSRLGPPRRESVPVHLAALQPGPRNLKPFDCHIRTLPGAPRHPRRLRLDPVVEALARLYEAASAARGDADSELGLAFFFSGEHFFQPSRNGRRFESCFARLNVFWKD</sequence>
<accession>A0AAD7IJK7</accession>
<comment type="caution">
    <text evidence="1">The sequence shown here is derived from an EMBL/GenBank/DDBJ whole genome shotgun (WGS) entry which is preliminary data.</text>
</comment>
<evidence type="ECO:0000313" key="2">
    <source>
        <dbReference type="Proteomes" id="UP001215598"/>
    </source>
</evidence>
<dbReference type="Gene3D" id="1.20.1280.50">
    <property type="match status" value="1"/>
</dbReference>
<protein>
    <recommendedName>
        <fullName evidence="3">F-box domain-containing protein</fullName>
    </recommendedName>
</protein>
<dbReference type="AlphaFoldDB" id="A0AAD7IJK7"/>
<organism evidence="1 2">
    <name type="scientific">Mycena metata</name>
    <dbReference type="NCBI Taxonomy" id="1033252"/>
    <lineage>
        <taxon>Eukaryota</taxon>
        <taxon>Fungi</taxon>
        <taxon>Dikarya</taxon>
        <taxon>Basidiomycota</taxon>
        <taxon>Agaricomycotina</taxon>
        <taxon>Agaricomycetes</taxon>
        <taxon>Agaricomycetidae</taxon>
        <taxon>Agaricales</taxon>
        <taxon>Marasmiineae</taxon>
        <taxon>Mycenaceae</taxon>
        <taxon>Mycena</taxon>
    </lineage>
</organism>
<keyword evidence="2" id="KW-1185">Reference proteome</keyword>